<dbReference type="GO" id="GO:0004040">
    <property type="term" value="F:amidase activity"/>
    <property type="evidence" value="ECO:0007669"/>
    <property type="project" value="UniProtKB-EC"/>
</dbReference>
<dbReference type="Proteomes" id="UP000256645">
    <property type="component" value="Unassembled WGS sequence"/>
</dbReference>
<name>A0A3D8SG79_9HELO</name>
<feature type="binding site" evidence="6">
    <location>
        <position position="210"/>
    </location>
    <ligand>
        <name>substrate</name>
    </ligand>
</feature>
<evidence type="ECO:0000256" key="2">
    <source>
        <dbReference type="ARBA" id="ARBA00009199"/>
    </source>
</evidence>
<evidence type="ECO:0000256" key="1">
    <source>
        <dbReference type="ARBA" id="ARBA00001311"/>
    </source>
</evidence>
<feature type="active site" description="Charge relay system" evidence="5">
    <location>
        <position position="135"/>
    </location>
</feature>
<feature type="binding site" evidence="6">
    <location>
        <position position="184"/>
    </location>
    <ligand>
        <name>substrate</name>
    </ligand>
</feature>
<dbReference type="AlphaFoldDB" id="A0A3D8SG79"/>
<evidence type="ECO:0000256" key="6">
    <source>
        <dbReference type="PIRSR" id="PIRSR001221-2"/>
    </source>
</evidence>
<reference evidence="8 9" key="1">
    <citation type="journal article" date="2018" name="IMA Fungus">
        <title>IMA Genome-F 9: Draft genome sequence of Annulohypoxylon stygium, Aspergillus mulundensis, Berkeleyomyces basicola (syn. Thielaviopsis basicola), Ceratocystis smalleyi, two Cercospora beticola strains, Coleophoma cylindrospora, Fusarium fracticaudum, Phialophora cf. hyalina, and Morchella septimelata.</title>
        <authorList>
            <person name="Wingfield B.D."/>
            <person name="Bills G.F."/>
            <person name="Dong Y."/>
            <person name="Huang W."/>
            <person name="Nel W.J."/>
            <person name="Swalarsk-Parry B.S."/>
            <person name="Vaghefi N."/>
            <person name="Wilken P.M."/>
            <person name="An Z."/>
            <person name="de Beer Z.W."/>
            <person name="De Vos L."/>
            <person name="Chen L."/>
            <person name="Duong T.A."/>
            <person name="Gao Y."/>
            <person name="Hammerbacher A."/>
            <person name="Kikkert J.R."/>
            <person name="Li Y."/>
            <person name="Li H."/>
            <person name="Li K."/>
            <person name="Li Q."/>
            <person name="Liu X."/>
            <person name="Ma X."/>
            <person name="Naidoo K."/>
            <person name="Pethybridge S.J."/>
            <person name="Sun J."/>
            <person name="Steenkamp E.T."/>
            <person name="van der Nest M.A."/>
            <person name="van Wyk S."/>
            <person name="Wingfield M.J."/>
            <person name="Xiong C."/>
            <person name="Yue Q."/>
            <person name="Zhang X."/>
        </authorList>
    </citation>
    <scope>NUCLEOTIDE SEQUENCE [LARGE SCALE GENOMIC DNA]</scope>
    <source>
        <strain evidence="8 9">BP6252</strain>
    </source>
</reference>
<comment type="catalytic activity">
    <reaction evidence="1">
        <text>a monocarboxylic acid amide + H2O = a monocarboxylate + NH4(+)</text>
        <dbReference type="Rhea" id="RHEA:12020"/>
        <dbReference type="ChEBI" id="CHEBI:15377"/>
        <dbReference type="ChEBI" id="CHEBI:28938"/>
        <dbReference type="ChEBI" id="CHEBI:35757"/>
        <dbReference type="ChEBI" id="CHEBI:83628"/>
        <dbReference type="EC" id="3.5.1.4"/>
    </reaction>
</comment>
<feature type="active site" description="Charge relay system" evidence="5">
    <location>
        <position position="210"/>
    </location>
</feature>
<dbReference type="Gene3D" id="3.90.1300.10">
    <property type="entry name" value="Amidase signature (AS) domain"/>
    <property type="match status" value="1"/>
</dbReference>
<gene>
    <name evidence="8" type="ORF">BP6252_02744</name>
</gene>
<proteinExistence type="inferred from homology"/>
<dbReference type="SUPFAM" id="SSF75304">
    <property type="entry name" value="Amidase signature (AS) enzymes"/>
    <property type="match status" value="1"/>
</dbReference>
<evidence type="ECO:0000256" key="5">
    <source>
        <dbReference type="PIRSR" id="PIRSR001221-1"/>
    </source>
</evidence>
<dbReference type="InterPro" id="IPR020556">
    <property type="entry name" value="Amidase_CS"/>
</dbReference>
<accession>A0A3D8SG79</accession>
<dbReference type="PIRSF" id="PIRSF001221">
    <property type="entry name" value="Amidase_fungi"/>
    <property type="match status" value="1"/>
</dbReference>
<comment type="similarity">
    <text evidence="2">Belongs to the amidase family.</text>
</comment>
<sequence>MTALENWKDVGARKREVRDKCIPDAWKLETDHYVGRTNLLSVPSECGILTKEEITITEDYDAVGLVDAIRARVFSAEAVTTAFCKRAAIAQQLTNCLTEMFFEEAIETAKTLDREREINPTRPLLPLHGLPISLKDSFNIEGKDSVIGLTCFVGQPAAKDSALTALLKSLGAVLFCKTNVPQTMMTADSDNNIYGRTLNPNNTSLTAGGSSGGEGALIALRGSVLGVGTDIAGSIRIPSCANGIYGFKPSSGLVPYAGQQSPAPPGMVGITPSAGPMATSMRSCLFFIEAVLKAKPSMFDCSVTKLPWLGLKPSSEPLRIGVAYNDSVYTPTPPMTRGLQQSVHKLGEAGHKIIPISLPDFVVGLINKSGEPLVNSVAKTGLVEEPAKSLDEVFQLNHARALACQAYNKIWDTYQLDVILTLPAPHTAMPLDEWTSITYTSLFNFLDYPACVIPVGKVEDVDAKDSDFMYGAMDENMYNLYTGPEEYKDAPITVQLVGRRQEDEQFVKMAVLVDGILNP</sequence>
<comment type="caution">
    <text evidence="8">The sequence shown here is derived from an EMBL/GenBank/DDBJ whole genome shotgun (WGS) entry which is preliminary data.</text>
</comment>
<dbReference type="STRING" id="1849047.A0A3D8SG79"/>
<evidence type="ECO:0000256" key="3">
    <source>
        <dbReference type="ARBA" id="ARBA00012922"/>
    </source>
</evidence>
<dbReference type="PANTHER" id="PTHR46072">
    <property type="entry name" value="AMIDASE-RELATED-RELATED"/>
    <property type="match status" value="1"/>
</dbReference>
<dbReference type="EMBL" id="PDLM01000002">
    <property type="protein sequence ID" value="RDW85154.1"/>
    <property type="molecule type" value="Genomic_DNA"/>
</dbReference>
<keyword evidence="9" id="KW-1185">Reference proteome</keyword>
<evidence type="ECO:0000313" key="8">
    <source>
        <dbReference type="EMBL" id="RDW85154.1"/>
    </source>
</evidence>
<keyword evidence="4" id="KW-0378">Hydrolase</keyword>
<evidence type="ECO:0000259" key="7">
    <source>
        <dbReference type="Pfam" id="PF01425"/>
    </source>
</evidence>
<evidence type="ECO:0000256" key="4">
    <source>
        <dbReference type="ARBA" id="ARBA00022801"/>
    </source>
</evidence>
<dbReference type="InterPro" id="IPR023631">
    <property type="entry name" value="Amidase_dom"/>
</dbReference>
<dbReference type="PANTHER" id="PTHR46072:SF3">
    <property type="entry name" value="AMIDASE"/>
    <property type="match status" value="1"/>
</dbReference>
<dbReference type="OrthoDB" id="6428749at2759"/>
<dbReference type="Pfam" id="PF01425">
    <property type="entry name" value="Amidase"/>
    <property type="match status" value="1"/>
</dbReference>
<dbReference type="InterPro" id="IPR036928">
    <property type="entry name" value="AS_sf"/>
</dbReference>
<feature type="active site" description="Acyl-ester intermediate" evidence="5">
    <location>
        <position position="234"/>
    </location>
</feature>
<feature type="domain" description="Amidase" evidence="7">
    <location>
        <begin position="79"/>
        <end position="361"/>
    </location>
</feature>
<protein>
    <recommendedName>
        <fullName evidence="3">amidase</fullName>
        <ecNumber evidence="3">3.5.1.4</ecNumber>
    </recommendedName>
</protein>
<evidence type="ECO:0000313" key="9">
    <source>
        <dbReference type="Proteomes" id="UP000256645"/>
    </source>
</evidence>
<organism evidence="8 9">
    <name type="scientific">Coleophoma cylindrospora</name>
    <dbReference type="NCBI Taxonomy" id="1849047"/>
    <lineage>
        <taxon>Eukaryota</taxon>
        <taxon>Fungi</taxon>
        <taxon>Dikarya</taxon>
        <taxon>Ascomycota</taxon>
        <taxon>Pezizomycotina</taxon>
        <taxon>Leotiomycetes</taxon>
        <taxon>Helotiales</taxon>
        <taxon>Dermateaceae</taxon>
        <taxon>Coleophoma</taxon>
    </lineage>
</organism>
<feature type="binding site" evidence="6">
    <location>
        <begin position="231"/>
        <end position="234"/>
    </location>
    <ligand>
        <name>substrate</name>
    </ligand>
</feature>
<dbReference type="EC" id="3.5.1.4" evidence="3"/>
<dbReference type="PROSITE" id="PS00571">
    <property type="entry name" value="AMIDASES"/>
    <property type="match status" value="1"/>
</dbReference>